<keyword evidence="2" id="KW-1185">Reference proteome</keyword>
<name>A0A2P8HRL2_CHINA</name>
<reference evidence="1 2" key="1">
    <citation type="submission" date="2018-03" db="EMBL/GenBank/DDBJ databases">
        <title>Genomic Encyclopedia of Archaeal and Bacterial Type Strains, Phase II (KMG-II): from individual species to whole genera.</title>
        <authorList>
            <person name="Goeker M."/>
        </authorList>
    </citation>
    <scope>NUCLEOTIDE SEQUENCE [LARGE SCALE GENOMIC DNA]</scope>
    <source>
        <strain evidence="1 2">DSM 24859</strain>
    </source>
</reference>
<sequence length="30" mass="3610">MRPFLTAAWTNLLMINFEADPAILQSWRRF</sequence>
<dbReference type="EMBL" id="PYAW01000001">
    <property type="protein sequence ID" value="PSL48860.1"/>
    <property type="molecule type" value="Genomic_DNA"/>
</dbReference>
<proteinExistence type="predicted"/>
<evidence type="ECO:0000313" key="1">
    <source>
        <dbReference type="EMBL" id="PSL48860.1"/>
    </source>
</evidence>
<accession>A0A2P8HRL2</accession>
<protein>
    <submittedName>
        <fullName evidence="1">Uncharacterized protein</fullName>
    </submittedName>
</protein>
<organism evidence="1 2">
    <name type="scientific">Chitinophaga niastensis</name>
    <dbReference type="NCBI Taxonomy" id="536980"/>
    <lineage>
        <taxon>Bacteria</taxon>
        <taxon>Pseudomonadati</taxon>
        <taxon>Bacteroidota</taxon>
        <taxon>Chitinophagia</taxon>
        <taxon>Chitinophagales</taxon>
        <taxon>Chitinophagaceae</taxon>
        <taxon>Chitinophaga</taxon>
    </lineage>
</organism>
<dbReference type="AlphaFoldDB" id="A0A2P8HRL2"/>
<dbReference type="Proteomes" id="UP000240971">
    <property type="component" value="Unassembled WGS sequence"/>
</dbReference>
<gene>
    <name evidence="1" type="ORF">CLV51_101188</name>
</gene>
<evidence type="ECO:0000313" key="2">
    <source>
        <dbReference type="Proteomes" id="UP000240971"/>
    </source>
</evidence>
<comment type="caution">
    <text evidence="1">The sequence shown here is derived from an EMBL/GenBank/DDBJ whole genome shotgun (WGS) entry which is preliminary data.</text>
</comment>